<protein>
    <submittedName>
        <fullName evidence="4">LPXTG-motif cell wall-anchored protein</fullName>
    </submittedName>
</protein>
<keyword evidence="5" id="KW-1185">Reference proteome</keyword>
<feature type="signal peptide" evidence="3">
    <location>
        <begin position="1"/>
        <end position="22"/>
    </location>
</feature>
<dbReference type="AlphaFoldDB" id="A0A7W8DPZ7"/>
<dbReference type="NCBIfam" id="TIGR01167">
    <property type="entry name" value="LPXTG_anchor"/>
    <property type="match status" value="1"/>
</dbReference>
<feature type="transmembrane region" description="Helical" evidence="2">
    <location>
        <begin position="472"/>
        <end position="489"/>
    </location>
</feature>
<name>A0A7W8DPZ7_9BACT</name>
<evidence type="ECO:0000313" key="5">
    <source>
        <dbReference type="Proteomes" id="UP000534294"/>
    </source>
</evidence>
<organism evidence="4 5">
    <name type="scientific">Prosthecobacter dejongeii</name>
    <dbReference type="NCBI Taxonomy" id="48465"/>
    <lineage>
        <taxon>Bacteria</taxon>
        <taxon>Pseudomonadati</taxon>
        <taxon>Verrucomicrobiota</taxon>
        <taxon>Verrucomicrobiia</taxon>
        <taxon>Verrucomicrobiales</taxon>
        <taxon>Verrucomicrobiaceae</taxon>
        <taxon>Prosthecobacter</taxon>
    </lineage>
</organism>
<evidence type="ECO:0000256" key="2">
    <source>
        <dbReference type="SAM" id="Phobius"/>
    </source>
</evidence>
<sequence length="495" mass="54214">MKSSRSRIAMLAFLCGTSLLQADILILKNGTKVEGNILNESPTAIRMKYRLTPKIWDEKDFQMTEIQQVIKQSPQEVELIELKKLVPSPDLLPADKYEQLIQDRVRPFINKYQGTPEAKEAEGIAATLQEEKKRVSNGELKMEGRWLSVGEAKGEQYNIQAYKIHEEMKELMAKYNYLEALRVFDQFIKNRPPLTASTYYPAAVADAKICMEKLQASLSKMAQEQPTLQKQRDDGLKKLNDADKARTRAAIDDEKGKWRAQSEAQRRTNVRWIEPYKYDMPSILASQKVVVGELTKLEAVDLNEMKTRNEAFVTVYRKIGEGDYQAGAAAFERIQGFSNVPEYRDVVADLKNQLLKLYGEIVRKNAAGQTAVSGSSAATGQTSSSVDDRVARILAEANGGQPAAAAPAAGTAAPGMAAPAAAATAPAAGTAPAVNPAMQQRPVAPAPQAQAPAPMAQPVYAPPAEESNTQTFIIAGMAALLVLFGILAFKKKKAE</sequence>
<feature type="chain" id="PRO_5031430875" evidence="3">
    <location>
        <begin position="23"/>
        <end position="495"/>
    </location>
</feature>
<dbReference type="RefSeq" id="WP_184208102.1">
    <property type="nucleotide sequence ID" value="NZ_JACHIF010000003.1"/>
</dbReference>
<dbReference type="Proteomes" id="UP000534294">
    <property type="component" value="Unassembled WGS sequence"/>
</dbReference>
<keyword evidence="2" id="KW-0472">Membrane</keyword>
<keyword evidence="2" id="KW-0812">Transmembrane</keyword>
<feature type="region of interest" description="Disordered" evidence="1">
    <location>
        <begin position="439"/>
        <end position="462"/>
    </location>
</feature>
<reference evidence="4 5" key="1">
    <citation type="submission" date="2020-08" db="EMBL/GenBank/DDBJ databases">
        <title>Genomic Encyclopedia of Type Strains, Phase IV (KMG-IV): sequencing the most valuable type-strain genomes for metagenomic binning, comparative biology and taxonomic classification.</title>
        <authorList>
            <person name="Goeker M."/>
        </authorList>
    </citation>
    <scope>NUCLEOTIDE SEQUENCE [LARGE SCALE GENOMIC DNA]</scope>
    <source>
        <strain evidence="4 5">DSM 12251</strain>
    </source>
</reference>
<evidence type="ECO:0000256" key="1">
    <source>
        <dbReference type="SAM" id="MobiDB-lite"/>
    </source>
</evidence>
<dbReference type="EMBL" id="JACHIF010000003">
    <property type="protein sequence ID" value="MBB5037847.1"/>
    <property type="molecule type" value="Genomic_DNA"/>
</dbReference>
<comment type="caution">
    <text evidence="4">The sequence shown here is derived from an EMBL/GenBank/DDBJ whole genome shotgun (WGS) entry which is preliminary data.</text>
</comment>
<keyword evidence="2" id="KW-1133">Transmembrane helix</keyword>
<accession>A0A7W8DPZ7</accession>
<gene>
    <name evidence="4" type="ORF">HNQ64_002096</name>
</gene>
<proteinExistence type="predicted"/>
<evidence type="ECO:0000313" key="4">
    <source>
        <dbReference type="EMBL" id="MBB5037847.1"/>
    </source>
</evidence>
<evidence type="ECO:0000256" key="3">
    <source>
        <dbReference type="SAM" id="SignalP"/>
    </source>
</evidence>
<keyword evidence="3" id="KW-0732">Signal</keyword>
<dbReference type="NCBIfam" id="NF041881">
    <property type="entry name" value="PTPDL_fam"/>
    <property type="match status" value="1"/>
</dbReference>